<keyword evidence="3" id="KW-1003">Cell membrane</keyword>
<protein>
    <recommendedName>
        <fullName evidence="8">ABC transmembrane type-1 domain-containing protein</fullName>
    </recommendedName>
</protein>
<feature type="domain" description="ABC transmembrane type-1" evidence="8">
    <location>
        <begin position="1"/>
        <end position="111"/>
    </location>
</feature>
<evidence type="ECO:0000256" key="2">
    <source>
        <dbReference type="ARBA" id="ARBA00022448"/>
    </source>
</evidence>
<dbReference type="InterPro" id="IPR035906">
    <property type="entry name" value="MetI-like_sf"/>
</dbReference>
<organism evidence="9">
    <name type="scientific">Darwinula stevensoni</name>
    <dbReference type="NCBI Taxonomy" id="69355"/>
    <lineage>
        <taxon>Eukaryota</taxon>
        <taxon>Metazoa</taxon>
        <taxon>Ecdysozoa</taxon>
        <taxon>Arthropoda</taxon>
        <taxon>Crustacea</taxon>
        <taxon>Oligostraca</taxon>
        <taxon>Ostracoda</taxon>
        <taxon>Podocopa</taxon>
        <taxon>Podocopida</taxon>
        <taxon>Darwinulocopina</taxon>
        <taxon>Darwinuloidea</taxon>
        <taxon>Darwinulidae</taxon>
        <taxon>Darwinula</taxon>
    </lineage>
</organism>
<evidence type="ECO:0000256" key="4">
    <source>
        <dbReference type="ARBA" id="ARBA00022692"/>
    </source>
</evidence>
<name>A0A7R9AK77_9CRUS</name>
<gene>
    <name evidence="9" type="ORF">DSTB1V02_LOCUS15040</name>
</gene>
<proteinExistence type="predicted"/>
<dbReference type="Proteomes" id="UP000677054">
    <property type="component" value="Unassembled WGS sequence"/>
</dbReference>
<dbReference type="EMBL" id="LR921712">
    <property type="protein sequence ID" value="CAD7255295.1"/>
    <property type="molecule type" value="Genomic_DNA"/>
</dbReference>
<dbReference type="SUPFAM" id="SSF161098">
    <property type="entry name" value="MetI-like"/>
    <property type="match status" value="1"/>
</dbReference>
<dbReference type="PANTHER" id="PTHR43386">
    <property type="entry name" value="OLIGOPEPTIDE TRANSPORT SYSTEM PERMEASE PROTEIN APPC"/>
    <property type="match status" value="1"/>
</dbReference>
<dbReference type="AlphaFoldDB" id="A0A7R9AK77"/>
<comment type="subcellular location">
    <subcellularLocation>
        <location evidence="1">Cell membrane</location>
        <topology evidence="1">Multi-pass membrane protein</topology>
    </subcellularLocation>
</comment>
<reference evidence="9" key="1">
    <citation type="submission" date="2020-11" db="EMBL/GenBank/DDBJ databases">
        <authorList>
            <person name="Tran Van P."/>
        </authorList>
    </citation>
    <scope>NUCLEOTIDE SEQUENCE</scope>
</reference>
<evidence type="ECO:0000259" key="8">
    <source>
        <dbReference type="PROSITE" id="PS50928"/>
    </source>
</evidence>
<evidence type="ECO:0000256" key="7">
    <source>
        <dbReference type="SAM" id="Phobius"/>
    </source>
</evidence>
<keyword evidence="2" id="KW-0813">Transport</keyword>
<feature type="transmembrane region" description="Helical" evidence="7">
    <location>
        <begin position="55"/>
        <end position="76"/>
    </location>
</feature>
<keyword evidence="10" id="KW-1185">Reference proteome</keyword>
<dbReference type="Gene3D" id="1.10.3720.10">
    <property type="entry name" value="MetI-like"/>
    <property type="match status" value="1"/>
</dbReference>
<dbReference type="GO" id="GO:0005886">
    <property type="term" value="C:plasma membrane"/>
    <property type="evidence" value="ECO:0007669"/>
    <property type="project" value="UniProtKB-SubCell"/>
</dbReference>
<keyword evidence="5 7" id="KW-1133">Transmembrane helix</keyword>
<dbReference type="CDD" id="cd06261">
    <property type="entry name" value="TM_PBP2"/>
    <property type="match status" value="1"/>
</dbReference>
<sequence>MSGMIQGTRVAMMVGVISMSIAVFIGIILGAMAEVKVSVPTILLILSISAIMNKPSIFITMIVIGFLGWTGIAKYVRAELLKVRSLEFIEAAQALGLSEWRIVMKHAIPNS</sequence>
<dbReference type="InterPro" id="IPR050366">
    <property type="entry name" value="BP-dependent_transpt_permease"/>
</dbReference>
<evidence type="ECO:0000256" key="5">
    <source>
        <dbReference type="ARBA" id="ARBA00022989"/>
    </source>
</evidence>
<dbReference type="EMBL" id="CAJPEV010022194">
    <property type="protein sequence ID" value="CAG0908207.1"/>
    <property type="molecule type" value="Genomic_DNA"/>
</dbReference>
<dbReference type="PROSITE" id="PS50928">
    <property type="entry name" value="ABC_TM1"/>
    <property type="match status" value="1"/>
</dbReference>
<accession>A0A7R9AK77</accession>
<evidence type="ECO:0000313" key="10">
    <source>
        <dbReference type="Proteomes" id="UP000677054"/>
    </source>
</evidence>
<feature type="non-terminal residue" evidence="9">
    <location>
        <position position="111"/>
    </location>
</feature>
<evidence type="ECO:0000256" key="1">
    <source>
        <dbReference type="ARBA" id="ARBA00004651"/>
    </source>
</evidence>
<dbReference type="InterPro" id="IPR000515">
    <property type="entry name" value="MetI-like"/>
</dbReference>
<evidence type="ECO:0000256" key="3">
    <source>
        <dbReference type="ARBA" id="ARBA00022475"/>
    </source>
</evidence>
<dbReference type="GO" id="GO:0055085">
    <property type="term" value="P:transmembrane transport"/>
    <property type="evidence" value="ECO:0007669"/>
    <property type="project" value="InterPro"/>
</dbReference>
<dbReference type="OrthoDB" id="8300180at2759"/>
<dbReference type="Pfam" id="PF00528">
    <property type="entry name" value="BPD_transp_1"/>
    <property type="match status" value="1"/>
</dbReference>
<evidence type="ECO:0000313" key="9">
    <source>
        <dbReference type="EMBL" id="CAD7255295.1"/>
    </source>
</evidence>
<dbReference type="PANTHER" id="PTHR43386:SF1">
    <property type="entry name" value="D,D-DIPEPTIDE TRANSPORT SYSTEM PERMEASE PROTEIN DDPC-RELATED"/>
    <property type="match status" value="1"/>
</dbReference>
<evidence type="ECO:0000256" key="6">
    <source>
        <dbReference type="ARBA" id="ARBA00023136"/>
    </source>
</evidence>
<feature type="transmembrane region" description="Helical" evidence="7">
    <location>
        <begin position="12"/>
        <end position="35"/>
    </location>
</feature>
<keyword evidence="6 7" id="KW-0472">Membrane</keyword>
<keyword evidence="4 7" id="KW-0812">Transmembrane</keyword>